<dbReference type="RefSeq" id="WP_349187980.1">
    <property type="nucleotide sequence ID" value="NZ_JBBNPP010000002.1"/>
</dbReference>
<evidence type="ECO:0000313" key="1">
    <source>
        <dbReference type="EMBL" id="MEQ3346114.1"/>
    </source>
</evidence>
<keyword evidence="2" id="KW-1185">Reference proteome</keyword>
<comment type="caution">
    <text evidence="1">The sequence shown here is derived from an EMBL/GenBank/DDBJ whole genome shotgun (WGS) entry which is preliminary data.</text>
</comment>
<proteinExistence type="predicted"/>
<name>A0ABV1IYX9_9FIRM</name>
<gene>
    <name evidence="1" type="ORF">AAA073_01545</name>
</gene>
<sequence>MKVKFTEDALNFLWDKNASEITIDLVNSKQCCGSGMPSSDVYLGSSKRRDKIYDVIEKDNLKINMDKSLKFKDDLCIIDLVKLLFTKTLTANFLDYDKLI</sequence>
<dbReference type="EMBL" id="JBBNPP010000002">
    <property type="protein sequence ID" value="MEQ3346114.1"/>
    <property type="molecule type" value="Genomic_DNA"/>
</dbReference>
<dbReference type="NCBIfam" id="NF041239">
    <property type="entry name" value="Moor_selen_rel"/>
    <property type="match status" value="1"/>
</dbReference>
<accession>A0ABV1IYX9</accession>
<protein>
    <submittedName>
        <fullName evidence="1">CC/Se motif family (Seleno)protein</fullName>
    </submittedName>
</protein>
<dbReference type="InterPro" id="IPR049744">
    <property type="entry name" value="CC/Se_fam"/>
</dbReference>
<evidence type="ECO:0000313" key="2">
    <source>
        <dbReference type="Proteomes" id="UP001491691"/>
    </source>
</evidence>
<dbReference type="Proteomes" id="UP001491691">
    <property type="component" value="Unassembled WGS sequence"/>
</dbReference>
<reference evidence="1 2" key="1">
    <citation type="submission" date="2024-04" db="EMBL/GenBank/DDBJ databases">
        <title>Human intestinal bacterial collection.</title>
        <authorList>
            <person name="Pauvert C."/>
            <person name="Hitch T.C.A."/>
            <person name="Clavel T."/>
        </authorList>
    </citation>
    <scope>NUCLEOTIDE SEQUENCE [LARGE SCALE GENOMIC DNA]</scope>
    <source>
        <strain evidence="1 2">CLA-SR-H019</strain>
    </source>
</reference>
<organism evidence="1 2">
    <name type="scientific">Peptoniphilus senegalensis</name>
    <dbReference type="NCBI Taxonomy" id="1465757"/>
    <lineage>
        <taxon>Bacteria</taxon>
        <taxon>Bacillati</taxon>
        <taxon>Bacillota</taxon>
        <taxon>Tissierellia</taxon>
        <taxon>Tissierellales</taxon>
        <taxon>Peptoniphilaceae</taxon>
        <taxon>Peptoniphilus</taxon>
    </lineage>
</organism>